<dbReference type="EMBL" id="CP016022">
    <property type="protein sequence ID" value="ANJ72507.1"/>
    <property type="molecule type" value="Genomic_DNA"/>
</dbReference>
<evidence type="ECO:0000313" key="2">
    <source>
        <dbReference type="Proteomes" id="UP000078572"/>
    </source>
</evidence>
<evidence type="ECO:0000313" key="1">
    <source>
        <dbReference type="EMBL" id="ANJ72507.1"/>
    </source>
</evidence>
<dbReference type="GeneID" id="61526057"/>
<dbReference type="AlphaFoldDB" id="A0A191ZWQ3"/>
<dbReference type="Proteomes" id="UP000078572">
    <property type="component" value="Chromosome 1"/>
</dbReference>
<dbReference type="STRING" id="190721.ACS15_1857"/>
<gene>
    <name evidence="1" type="ORF">A9Y76_08510</name>
</gene>
<accession>A0A191ZWQ3</accession>
<dbReference type="Gene3D" id="3.10.450.50">
    <property type="match status" value="1"/>
</dbReference>
<keyword evidence="2" id="KW-1185">Reference proteome</keyword>
<name>A0A191ZWQ3_9RALS</name>
<proteinExistence type="predicted"/>
<organism evidence="1 2">
    <name type="scientific">Ralstonia insidiosa</name>
    <dbReference type="NCBI Taxonomy" id="190721"/>
    <lineage>
        <taxon>Bacteria</taxon>
        <taxon>Pseudomonadati</taxon>
        <taxon>Pseudomonadota</taxon>
        <taxon>Betaproteobacteria</taxon>
        <taxon>Burkholderiales</taxon>
        <taxon>Burkholderiaceae</taxon>
        <taxon>Ralstonia</taxon>
    </lineage>
</organism>
<dbReference type="InterPro" id="IPR024289">
    <property type="entry name" value="DUF3828"/>
</dbReference>
<dbReference type="OrthoDB" id="8929115at2"/>
<sequence length="152" mass="17199">MKTRLSRALAWLVLAVGLLGMQAVMAQGKAATPEANTKAFYAWYIKLQTKSVYPLTDNGIYTYVAKDTVDRLRDAYRRNEMPGDADYFTKVQDYDEKDWAEHTVARAPILLEGVAVVPVTFGSKDKVSVLVFLRKLDDGWKITKVEDTLDFQ</sequence>
<dbReference type="RefSeq" id="WP_064803521.1">
    <property type="nucleotide sequence ID" value="NZ_CP016022.1"/>
</dbReference>
<dbReference type="Pfam" id="PF12883">
    <property type="entry name" value="DUF3828"/>
    <property type="match status" value="1"/>
</dbReference>
<reference evidence="2" key="1">
    <citation type="submission" date="2016-06" db="EMBL/GenBank/DDBJ databases">
        <authorList>
            <person name="Xu Y."/>
            <person name="Nagy A."/>
            <person name="Yan X."/>
            <person name="Kim S.W."/>
            <person name="Haley B."/>
            <person name="Liu N.T."/>
            <person name="Nou X."/>
        </authorList>
    </citation>
    <scope>NUCLEOTIDE SEQUENCE [LARGE SCALE GENOMIC DNA]</scope>
    <source>
        <strain evidence="2">ATCC 49129</strain>
    </source>
</reference>
<protein>
    <submittedName>
        <fullName evidence="1">Uncharacterized protein</fullName>
    </submittedName>
</protein>